<dbReference type="GO" id="GO:0003677">
    <property type="term" value="F:DNA binding"/>
    <property type="evidence" value="ECO:0007669"/>
    <property type="project" value="UniProtKB-KW"/>
</dbReference>
<dbReference type="InterPro" id="IPR046955">
    <property type="entry name" value="PHR1-like"/>
</dbReference>
<name>A0A7J0GXX9_9ERIC</name>
<keyword evidence="2" id="KW-0805">Transcription regulation</keyword>
<dbReference type="NCBIfam" id="TIGR01557">
    <property type="entry name" value="myb_SHAQKYF"/>
    <property type="match status" value="1"/>
</dbReference>
<keyword evidence="4" id="KW-0539">Nucleus</keyword>
<keyword evidence="3" id="KW-0804">Transcription</keyword>
<dbReference type="GO" id="GO:0005634">
    <property type="term" value="C:nucleus"/>
    <property type="evidence" value="ECO:0007669"/>
    <property type="project" value="UniProtKB-SubCell"/>
</dbReference>
<evidence type="ECO:0000256" key="2">
    <source>
        <dbReference type="ARBA" id="ARBA00023015"/>
    </source>
</evidence>
<dbReference type="PANTHER" id="PTHR31314">
    <property type="entry name" value="MYB FAMILY TRANSCRIPTION FACTOR PHL7-LIKE"/>
    <property type="match status" value="1"/>
</dbReference>
<dbReference type="GO" id="GO:0003700">
    <property type="term" value="F:DNA-binding transcription factor activity"/>
    <property type="evidence" value="ECO:0007669"/>
    <property type="project" value="InterPro"/>
</dbReference>
<dbReference type="InterPro" id="IPR006447">
    <property type="entry name" value="Myb_dom_plants"/>
</dbReference>
<evidence type="ECO:0000313" key="8">
    <source>
        <dbReference type="Proteomes" id="UP000585474"/>
    </source>
</evidence>
<dbReference type="InterPro" id="IPR001005">
    <property type="entry name" value="SANT/Myb"/>
</dbReference>
<proteinExistence type="predicted"/>
<dbReference type="Pfam" id="PF00249">
    <property type="entry name" value="Myb_DNA-binding"/>
    <property type="match status" value="1"/>
</dbReference>
<dbReference type="InterPro" id="IPR017930">
    <property type="entry name" value="Myb_dom"/>
</dbReference>
<keyword evidence="7" id="KW-0371">Homeobox</keyword>
<comment type="subcellular location">
    <subcellularLocation>
        <location evidence="1">Nucleus</location>
    </subcellularLocation>
</comment>
<dbReference type="OrthoDB" id="1750920at2759"/>
<organism evidence="7 8">
    <name type="scientific">Actinidia rufa</name>
    <dbReference type="NCBI Taxonomy" id="165716"/>
    <lineage>
        <taxon>Eukaryota</taxon>
        <taxon>Viridiplantae</taxon>
        <taxon>Streptophyta</taxon>
        <taxon>Embryophyta</taxon>
        <taxon>Tracheophyta</taxon>
        <taxon>Spermatophyta</taxon>
        <taxon>Magnoliopsida</taxon>
        <taxon>eudicotyledons</taxon>
        <taxon>Gunneridae</taxon>
        <taxon>Pentapetalae</taxon>
        <taxon>asterids</taxon>
        <taxon>Ericales</taxon>
        <taxon>Actinidiaceae</taxon>
        <taxon>Actinidia</taxon>
    </lineage>
</organism>
<dbReference type="Proteomes" id="UP000585474">
    <property type="component" value="Unassembled WGS sequence"/>
</dbReference>
<keyword evidence="7" id="KW-0238">DNA-binding</keyword>
<evidence type="ECO:0000256" key="4">
    <source>
        <dbReference type="ARBA" id="ARBA00023242"/>
    </source>
</evidence>
<comment type="caution">
    <text evidence="7">The sequence shown here is derived from an EMBL/GenBank/DDBJ whole genome shotgun (WGS) entry which is preliminary data.</text>
</comment>
<feature type="domain" description="HTH myb-type" evidence="6">
    <location>
        <begin position="15"/>
        <end position="75"/>
    </location>
</feature>
<dbReference type="Gene3D" id="1.10.10.60">
    <property type="entry name" value="Homeodomain-like"/>
    <property type="match status" value="1"/>
</dbReference>
<evidence type="ECO:0000256" key="5">
    <source>
        <dbReference type="SAM" id="MobiDB-lite"/>
    </source>
</evidence>
<dbReference type="PROSITE" id="PS51294">
    <property type="entry name" value="HTH_MYB"/>
    <property type="match status" value="1"/>
</dbReference>
<keyword evidence="8" id="KW-1185">Reference proteome</keyword>
<evidence type="ECO:0000313" key="7">
    <source>
        <dbReference type="EMBL" id="GFZ15656.1"/>
    </source>
</evidence>
<evidence type="ECO:0000256" key="3">
    <source>
        <dbReference type="ARBA" id="ARBA00023163"/>
    </source>
</evidence>
<gene>
    <name evidence="7" type="ORF">Acr_25g0000650</name>
</gene>
<dbReference type="AlphaFoldDB" id="A0A7J0GXX9"/>
<sequence>MGSCGRNGSVRQYIRSKVPRLRWTPDLHHCFVHAIESLGGQHKATPKQVLQLMDVRGLTISHVKSHLQMYRSMKSDLIRKDQGNDNIVGYQYHHPSLKPNNIEESDSQLIYSPIPTKSVDDYKQTVMAEESGGIKERDEGYRRQSSDLFHNLNKPFAHQQSGFLKLGACLDALAVLSLDRMQLSACLYAPTVVSISMGVIRRSFAVKVTFCPLTCFGIAAARYPSSKLQRVRVLGWCTGAEVSHSPLGLVWRGCAAGFKVGRGSDSCPLENTQLLVHDDDALKKLRTNHCIPKDVQIEYPRSKEDANLVEDHGDHIPGCIWLIHQVGLRFPISPILKEVMTHCHIPFMQVSMLVVDTLMIQMELPFSAEDLLHVYTVVWPKREPSTPFLKDFNGQFQCQSKECKEAIQAVNKRIRLPPLCIKSWAPQHDDFNWKTFRAELNMNLPLARVQGWKEGVTSNSSSYTSPKSSNEEEEREAVVNQLVLNRQRALRRSRLCSTPARMRVEIAHSFGEGSNTNASLGEINMGIFRTLGQKKVAPAVDPLAIASPPISQVPLPAPNLVLSLAAQARGKPSSSETPLLDKRKKSKKKVGGNELGLPPFFKHERRALEARVLYTIMLPKDVVDLAEEGSEVIRDLLVMQQVQRATTISERIKEQSVEIKKSKKMISSLEKQAKLDSKAFKKASCHPGAAGQSPRTTGRARGDCQCPVFERVYNQGIDRAVDNYDKQLVNLRPSIFRDGWLACLKELGVPLEHPALSAIPPAVEPMDPPQSYFPPVLPGFNEEEMLEEEVD</sequence>
<reference evidence="7 8" key="1">
    <citation type="submission" date="2019-07" db="EMBL/GenBank/DDBJ databases">
        <title>De Novo Assembly of kiwifruit Actinidia rufa.</title>
        <authorList>
            <person name="Sugita-Konishi S."/>
            <person name="Sato K."/>
            <person name="Mori E."/>
            <person name="Abe Y."/>
            <person name="Kisaki G."/>
            <person name="Hamano K."/>
            <person name="Suezawa K."/>
            <person name="Otani M."/>
            <person name="Fukuda T."/>
            <person name="Manabe T."/>
            <person name="Gomi K."/>
            <person name="Tabuchi M."/>
            <person name="Akimitsu K."/>
            <person name="Kataoka I."/>
        </authorList>
    </citation>
    <scope>NUCLEOTIDE SEQUENCE [LARGE SCALE GENOMIC DNA]</scope>
    <source>
        <strain evidence="8">cv. Fuchu</strain>
    </source>
</reference>
<evidence type="ECO:0000259" key="6">
    <source>
        <dbReference type="PROSITE" id="PS51294"/>
    </source>
</evidence>
<accession>A0A7J0GXX9</accession>
<protein>
    <submittedName>
        <fullName evidence="7">Homeodomain-like superfamily protein</fullName>
    </submittedName>
</protein>
<evidence type="ECO:0000256" key="1">
    <source>
        <dbReference type="ARBA" id="ARBA00004123"/>
    </source>
</evidence>
<dbReference type="EMBL" id="BJWL01000025">
    <property type="protein sequence ID" value="GFZ15656.1"/>
    <property type="molecule type" value="Genomic_DNA"/>
</dbReference>
<dbReference type="InterPro" id="IPR009057">
    <property type="entry name" value="Homeodomain-like_sf"/>
</dbReference>
<dbReference type="SUPFAM" id="SSF46689">
    <property type="entry name" value="Homeodomain-like"/>
    <property type="match status" value="1"/>
</dbReference>
<dbReference type="FunFam" id="1.10.10.60:FF:000002">
    <property type="entry name" value="Myb family transcription factor"/>
    <property type="match status" value="1"/>
</dbReference>
<dbReference type="PANTHER" id="PTHR31314:SF188">
    <property type="entry name" value="TRANSCRIPTION FACTOR KAN2 ISOFORM X1-RELATED"/>
    <property type="match status" value="1"/>
</dbReference>
<feature type="region of interest" description="Disordered" evidence="5">
    <location>
        <begin position="566"/>
        <end position="591"/>
    </location>
</feature>